<dbReference type="Proteomes" id="UP000576368">
    <property type="component" value="Unassembled WGS sequence"/>
</dbReference>
<sequence length="132" mass="15746">MKKYFMMIVSELEKEIYSLKGINTLNLSVKAIEIINNVAKKVKEYICCNGFKDIEEEILFFKELKPILYSKLIYYTELKEIESKRVSFVSNEYVRVYLLEHTQRLMDYLNDNIYTYQYLKLGSTFLDAALFT</sequence>
<dbReference type="EMBL" id="JAATLI010000023">
    <property type="protein sequence ID" value="NJC20798.1"/>
    <property type="molecule type" value="Genomic_DNA"/>
</dbReference>
<evidence type="ECO:0008006" key="5">
    <source>
        <dbReference type="Google" id="ProtNLM"/>
    </source>
</evidence>
<keyword evidence="4" id="KW-1185">Reference proteome</keyword>
<protein>
    <recommendedName>
        <fullName evidence="5">RteC protein</fullName>
    </recommendedName>
</protein>
<reference evidence="1 3" key="2">
    <citation type="submission" date="2020-03" db="EMBL/GenBank/DDBJ databases">
        <title>Genomic Encyclopedia of Type Strains, Phase IV (KMG-IV): sequencing the most valuable type-strain genomes for metagenomic binning, comparative biology and taxonomic classification.</title>
        <authorList>
            <person name="Goeker M."/>
        </authorList>
    </citation>
    <scope>NUCLEOTIDE SEQUENCE [LARGE SCALE GENOMIC DNA]</scope>
    <source>
        <strain evidence="1 3">DSM 105722</strain>
    </source>
</reference>
<evidence type="ECO:0000313" key="4">
    <source>
        <dbReference type="Proteomes" id="UP001302374"/>
    </source>
</evidence>
<dbReference type="Pfam" id="PF09357">
    <property type="entry name" value="RteC"/>
    <property type="match status" value="1"/>
</dbReference>
<organism evidence="1 3">
    <name type="scientific">Butyricimonas paravirosa</name>
    <dbReference type="NCBI Taxonomy" id="1472417"/>
    <lineage>
        <taxon>Bacteria</taxon>
        <taxon>Pseudomonadati</taxon>
        <taxon>Bacteroidota</taxon>
        <taxon>Bacteroidia</taxon>
        <taxon>Bacteroidales</taxon>
        <taxon>Odoribacteraceae</taxon>
        <taxon>Butyricimonas</taxon>
    </lineage>
</organism>
<dbReference type="AlphaFoldDB" id="A0A7X5YI42"/>
<evidence type="ECO:0000313" key="1">
    <source>
        <dbReference type="EMBL" id="NJC20798.1"/>
    </source>
</evidence>
<evidence type="ECO:0000313" key="2">
    <source>
        <dbReference type="EMBL" id="WOF12358.1"/>
    </source>
</evidence>
<accession>A0A7X5YI42</accession>
<proteinExistence type="predicted"/>
<gene>
    <name evidence="2" type="ORF">F1644_08815</name>
    <name evidence="1" type="ORF">GGR15_004461</name>
</gene>
<evidence type="ECO:0000313" key="3">
    <source>
        <dbReference type="Proteomes" id="UP000576368"/>
    </source>
</evidence>
<dbReference type="EMBL" id="CP043839">
    <property type="protein sequence ID" value="WOF12358.1"/>
    <property type="molecule type" value="Genomic_DNA"/>
</dbReference>
<reference evidence="2 4" key="1">
    <citation type="submission" date="2019-09" db="EMBL/GenBank/DDBJ databases">
        <title>Butyricimonas paravirosa DSM 105722 (=214-4 = JCM 18677 = CCUG 65563).</title>
        <authorList>
            <person name="Le Roy T."/>
            <person name="Cani P.D."/>
        </authorList>
    </citation>
    <scope>NUCLEOTIDE SEQUENCE [LARGE SCALE GENOMIC DNA]</scope>
    <source>
        <strain evidence="2 4">DSM 105722</strain>
    </source>
</reference>
<dbReference type="InterPro" id="IPR018534">
    <property type="entry name" value="Tet_reg_excision_RteC"/>
</dbReference>
<dbReference type="Proteomes" id="UP001302374">
    <property type="component" value="Chromosome"/>
</dbReference>
<name>A0A7X5YI42_9BACT</name>